<reference evidence="3" key="2">
    <citation type="submission" date="2025-08" db="UniProtKB">
        <authorList>
            <consortium name="Ensembl"/>
        </authorList>
    </citation>
    <scope>IDENTIFICATION</scope>
    <source>
        <strain evidence="3">Thorbecke</strain>
    </source>
</reference>
<dbReference type="Ensembl" id="ENSOCUT00000027948.3">
    <property type="protein sequence ID" value="ENSOCUP00000018949.2"/>
    <property type="gene ID" value="ENSOCUG00000023531.3"/>
</dbReference>
<dbReference type="PANTHER" id="PTHR38580:SF1">
    <property type="entry name" value="COILED-COIL DOMAIN-CONTAINING PROTEIN 192"/>
    <property type="match status" value="1"/>
</dbReference>
<dbReference type="Bgee" id="ENSOCUG00000023531">
    <property type="expression patterns" value="Expressed in testis and 3 other cell types or tissues"/>
</dbReference>
<dbReference type="AlphaFoldDB" id="G1TPL3"/>
<keyword evidence="1" id="KW-0175">Coiled coil</keyword>
<dbReference type="InterPro" id="IPR038817">
    <property type="entry name" value="CCDC192"/>
</dbReference>
<keyword evidence="4" id="KW-1185">Reference proteome</keyword>
<feature type="region of interest" description="Disordered" evidence="2">
    <location>
        <begin position="227"/>
        <end position="254"/>
    </location>
</feature>
<dbReference type="EMBL" id="AAGW02028020">
    <property type="status" value="NOT_ANNOTATED_CDS"/>
    <property type="molecule type" value="Genomic_DNA"/>
</dbReference>
<dbReference type="PANTHER" id="PTHR38580">
    <property type="entry name" value="COILED-COIL DOMAIN-CONTAINING PROTEIN 192"/>
    <property type="match status" value="1"/>
</dbReference>
<reference evidence="3 4" key="1">
    <citation type="journal article" date="2011" name="Nature">
        <title>A high-resolution map of human evolutionary constraint using 29 mammals.</title>
        <authorList>
            <person name="Lindblad-Toh K."/>
            <person name="Garber M."/>
            <person name="Zuk O."/>
            <person name="Lin M.F."/>
            <person name="Parker B.J."/>
            <person name="Washietl S."/>
            <person name="Kheradpour P."/>
            <person name="Ernst J."/>
            <person name="Jordan G."/>
            <person name="Mauceli E."/>
            <person name="Ward L.D."/>
            <person name="Lowe C.B."/>
            <person name="Holloway A.K."/>
            <person name="Clamp M."/>
            <person name="Gnerre S."/>
            <person name="Alfoldi J."/>
            <person name="Beal K."/>
            <person name="Chang J."/>
            <person name="Clawson H."/>
            <person name="Cuff J."/>
            <person name="Di Palma F."/>
            <person name="Fitzgerald S."/>
            <person name="Flicek P."/>
            <person name="Guttman M."/>
            <person name="Hubisz M.J."/>
            <person name="Jaffe D.B."/>
            <person name="Jungreis I."/>
            <person name="Kent W.J."/>
            <person name="Kostka D."/>
            <person name="Lara M."/>
            <person name="Martins A.L."/>
            <person name="Massingham T."/>
            <person name="Moltke I."/>
            <person name="Raney B.J."/>
            <person name="Rasmussen M.D."/>
            <person name="Robinson J."/>
            <person name="Stark A."/>
            <person name="Vilella A.J."/>
            <person name="Wen J."/>
            <person name="Xie X."/>
            <person name="Zody M.C."/>
            <person name="Baldwin J."/>
            <person name="Bloom T."/>
            <person name="Chin C.W."/>
            <person name="Heiman D."/>
            <person name="Nicol R."/>
            <person name="Nusbaum C."/>
            <person name="Young S."/>
            <person name="Wilkinson J."/>
            <person name="Worley K.C."/>
            <person name="Kovar C.L."/>
            <person name="Muzny D.M."/>
            <person name="Gibbs R.A."/>
            <person name="Cree A."/>
            <person name="Dihn H.H."/>
            <person name="Fowler G."/>
            <person name="Jhangiani S."/>
            <person name="Joshi V."/>
            <person name="Lee S."/>
            <person name="Lewis L.R."/>
            <person name="Nazareth L.V."/>
            <person name="Okwuonu G."/>
            <person name="Santibanez J."/>
            <person name="Warren W.C."/>
            <person name="Mardis E.R."/>
            <person name="Weinstock G.M."/>
            <person name="Wilson R.K."/>
            <person name="Delehaunty K."/>
            <person name="Dooling D."/>
            <person name="Fronik C."/>
            <person name="Fulton L."/>
            <person name="Fulton B."/>
            <person name="Graves T."/>
            <person name="Minx P."/>
            <person name="Sodergren E."/>
            <person name="Birney E."/>
            <person name="Margulies E.H."/>
            <person name="Herrero J."/>
            <person name="Green E.D."/>
            <person name="Haussler D."/>
            <person name="Siepel A."/>
            <person name="Goldman N."/>
            <person name="Pollard K.S."/>
            <person name="Pedersen J.S."/>
            <person name="Lander E.S."/>
            <person name="Kellis M."/>
        </authorList>
    </citation>
    <scope>NUCLEOTIDE SEQUENCE [LARGE SCALE GENOMIC DNA]</scope>
    <source>
        <strain evidence="3 4">Thorbecke inbred</strain>
    </source>
</reference>
<evidence type="ECO:0000313" key="4">
    <source>
        <dbReference type="Proteomes" id="UP000001811"/>
    </source>
</evidence>
<dbReference type="EMBL" id="AAGW02028021">
    <property type="status" value="NOT_ANNOTATED_CDS"/>
    <property type="molecule type" value="Genomic_DNA"/>
</dbReference>
<protein>
    <recommendedName>
        <fullName evidence="5">Coiled-coil domain containing 192</fullName>
    </recommendedName>
</protein>
<dbReference type="HOGENOM" id="CLU_089669_0_0_1"/>
<proteinExistence type="predicted"/>
<name>G1TPL3_RABIT</name>
<dbReference type="GeneTree" id="ENSGT00520000057704"/>
<reference evidence="3" key="3">
    <citation type="submission" date="2025-09" db="UniProtKB">
        <authorList>
            <consortium name="Ensembl"/>
        </authorList>
    </citation>
    <scope>IDENTIFICATION</scope>
    <source>
        <strain evidence="3">Thorbecke</strain>
    </source>
</reference>
<sequence length="297" mass="32428">MGECYSKRSVAPGSVTPERSSIQSGSSESDTRLEHKGLQESLDPGQTAFALAQLESLEICLKEAEEKAKVLSKQLAVSEGTKLKLLERVSWLEKKLEALDHKETSGEPYEKIVHLKDQCIEKLQAEVTASQELLVAHKLEHKKKVEKLQTDLAIAKQEAAITALELSEEIKMLREGKPAPRGIQVLALTDVSYRLMKGNTTRDSPGDSAACRGWRARPAGVNNAALARERPLARERAAGPRRTGSPVAGGGSSGRFLQPFQNPCACINPSKKTFQVEPRAADTTVHLWLQQSESVGD</sequence>
<dbReference type="InParanoid" id="G1TPL3"/>
<evidence type="ECO:0000256" key="1">
    <source>
        <dbReference type="SAM" id="Coils"/>
    </source>
</evidence>
<feature type="coiled-coil region" evidence="1">
    <location>
        <begin position="47"/>
        <end position="81"/>
    </location>
</feature>
<evidence type="ECO:0000313" key="3">
    <source>
        <dbReference type="Ensembl" id="ENSOCUP00000018949.2"/>
    </source>
</evidence>
<feature type="compositionally biased region" description="Basic and acidic residues" evidence="2">
    <location>
        <begin position="227"/>
        <end position="238"/>
    </location>
</feature>
<feature type="compositionally biased region" description="Basic and acidic residues" evidence="2">
    <location>
        <begin position="29"/>
        <end position="38"/>
    </location>
</feature>
<dbReference type="eggNOG" id="KOG2166">
    <property type="taxonomic scope" value="Eukaryota"/>
</dbReference>
<evidence type="ECO:0000256" key="2">
    <source>
        <dbReference type="SAM" id="MobiDB-lite"/>
    </source>
</evidence>
<dbReference type="PaxDb" id="9986-ENSOCUP00000018949"/>
<accession>G1TPL3</accession>
<dbReference type="STRING" id="9986.ENSOCUP00000018949"/>
<evidence type="ECO:0008006" key="5">
    <source>
        <dbReference type="Google" id="ProtNLM"/>
    </source>
</evidence>
<organism evidence="3 4">
    <name type="scientific">Oryctolagus cuniculus</name>
    <name type="common">Rabbit</name>
    <dbReference type="NCBI Taxonomy" id="9986"/>
    <lineage>
        <taxon>Eukaryota</taxon>
        <taxon>Metazoa</taxon>
        <taxon>Chordata</taxon>
        <taxon>Craniata</taxon>
        <taxon>Vertebrata</taxon>
        <taxon>Euteleostomi</taxon>
        <taxon>Mammalia</taxon>
        <taxon>Eutheria</taxon>
        <taxon>Euarchontoglires</taxon>
        <taxon>Glires</taxon>
        <taxon>Lagomorpha</taxon>
        <taxon>Leporidae</taxon>
        <taxon>Oryctolagus</taxon>
    </lineage>
</organism>
<feature type="coiled-coil region" evidence="1">
    <location>
        <begin position="120"/>
        <end position="158"/>
    </location>
</feature>
<dbReference type="Proteomes" id="UP000001811">
    <property type="component" value="Chromosome 3"/>
</dbReference>
<feature type="region of interest" description="Disordered" evidence="2">
    <location>
        <begin position="1"/>
        <end position="41"/>
    </location>
</feature>